<dbReference type="SMART" id="SM00387">
    <property type="entry name" value="HATPase_c"/>
    <property type="match status" value="1"/>
</dbReference>
<dbReference type="InterPro" id="IPR003594">
    <property type="entry name" value="HATPase_dom"/>
</dbReference>
<feature type="transmembrane region" description="Helical" evidence="10">
    <location>
        <begin position="12"/>
        <end position="29"/>
    </location>
</feature>
<dbReference type="InterPro" id="IPR003661">
    <property type="entry name" value="HisK_dim/P_dom"/>
</dbReference>
<evidence type="ECO:0000256" key="3">
    <source>
        <dbReference type="ARBA" id="ARBA00022553"/>
    </source>
</evidence>
<dbReference type="InterPro" id="IPR036890">
    <property type="entry name" value="HATPase_C_sf"/>
</dbReference>
<dbReference type="EC" id="2.7.13.3" evidence="2"/>
<evidence type="ECO:0000256" key="4">
    <source>
        <dbReference type="ARBA" id="ARBA00022679"/>
    </source>
</evidence>
<keyword evidence="10" id="KW-1133">Transmembrane helix</keyword>
<dbReference type="PROSITE" id="PS50110">
    <property type="entry name" value="RESPONSE_REGULATORY"/>
    <property type="match status" value="1"/>
</dbReference>
<name>A0A7C1FS93_9CHLR</name>
<dbReference type="Pfam" id="PF13185">
    <property type="entry name" value="GAF_2"/>
    <property type="match status" value="1"/>
</dbReference>
<dbReference type="Pfam" id="PF00989">
    <property type="entry name" value="PAS"/>
    <property type="match status" value="1"/>
</dbReference>
<protein>
    <recommendedName>
        <fullName evidence="2">histidine kinase</fullName>
        <ecNumber evidence="2">2.7.13.3</ecNumber>
    </recommendedName>
</protein>
<dbReference type="PRINTS" id="PR00344">
    <property type="entry name" value="BCTRLSENSOR"/>
</dbReference>
<dbReference type="SMART" id="SM00091">
    <property type="entry name" value="PAS"/>
    <property type="match status" value="2"/>
</dbReference>
<comment type="catalytic activity">
    <reaction evidence="1">
        <text>ATP + protein L-histidine = ADP + protein N-phospho-L-histidine.</text>
        <dbReference type="EC" id="2.7.13.3"/>
    </reaction>
</comment>
<dbReference type="InterPro" id="IPR001789">
    <property type="entry name" value="Sig_transdc_resp-reg_receiver"/>
</dbReference>
<dbReference type="AlphaFoldDB" id="A0A7C1FS93"/>
<dbReference type="InterPro" id="IPR029016">
    <property type="entry name" value="GAF-like_dom_sf"/>
</dbReference>
<dbReference type="InterPro" id="IPR013656">
    <property type="entry name" value="PAS_4"/>
</dbReference>
<dbReference type="InterPro" id="IPR036097">
    <property type="entry name" value="HisK_dim/P_sf"/>
</dbReference>
<keyword evidence="5" id="KW-0547">Nucleotide-binding</keyword>
<dbReference type="SMART" id="SM00065">
    <property type="entry name" value="GAF"/>
    <property type="match status" value="1"/>
</dbReference>
<evidence type="ECO:0000256" key="6">
    <source>
        <dbReference type="ARBA" id="ARBA00022777"/>
    </source>
</evidence>
<dbReference type="Pfam" id="PF08448">
    <property type="entry name" value="PAS_4"/>
    <property type="match status" value="1"/>
</dbReference>
<keyword evidence="8" id="KW-0902">Two-component regulatory system</keyword>
<dbReference type="SMART" id="SM00448">
    <property type="entry name" value="REC"/>
    <property type="match status" value="1"/>
</dbReference>
<evidence type="ECO:0000256" key="5">
    <source>
        <dbReference type="ARBA" id="ARBA00022741"/>
    </source>
</evidence>
<reference evidence="15" key="1">
    <citation type="journal article" date="2020" name="mSystems">
        <title>Genome- and Community-Level Interaction Insights into Carbon Utilization and Element Cycling Functions of Hydrothermarchaeota in Hydrothermal Sediment.</title>
        <authorList>
            <person name="Zhou Z."/>
            <person name="Liu Y."/>
            <person name="Xu W."/>
            <person name="Pan J."/>
            <person name="Luo Z.H."/>
            <person name="Li M."/>
        </authorList>
    </citation>
    <scope>NUCLEOTIDE SEQUENCE [LARGE SCALE GENOMIC DNA]</scope>
    <source>
        <strain evidence="15">SpSt-289</strain>
    </source>
</reference>
<dbReference type="CDD" id="cd00130">
    <property type="entry name" value="PAS"/>
    <property type="match status" value="2"/>
</dbReference>
<evidence type="ECO:0000313" key="15">
    <source>
        <dbReference type="EMBL" id="HDX33778.1"/>
    </source>
</evidence>
<dbReference type="SUPFAM" id="SSF55781">
    <property type="entry name" value="GAF domain-like"/>
    <property type="match status" value="1"/>
</dbReference>
<dbReference type="CDD" id="cd18773">
    <property type="entry name" value="PDC1_HK_sensor"/>
    <property type="match status" value="1"/>
</dbReference>
<dbReference type="SUPFAM" id="SSF55785">
    <property type="entry name" value="PYP-like sensor domain (PAS domain)"/>
    <property type="match status" value="2"/>
</dbReference>
<dbReference type="SUPFAM" id="SSF52172">
    <property type="entry name" value="CheY-like"/>
    <property type="match status" value="1"/>
</dbReference>
<dbReference type="GO" id="GO:0006355">
    <property type="term" value="P:regulation of DNA-templated transcription"/>
    <property type="evidence" value="ECO:0007669"/>
    <property type="project" value="InterPro"/>
</dbReference>
<dbReference type="InterPro" id="IPR000014">
    <property type="entry name" value="PAS"/>
</dbReference>
<dbReference type="SMART" id="SM00388">
    <property type="entry name" value="HisKA"/>
    <property type="match status" value="1"/>
</dbReference>
<comment type="caution">
    <text evidence="15">The sequence shown here is derived from an EMBL/GenBank/DDBJ whole genome shotgun (WGS) entry which is preliminary data.</text>
</comment>
<dbReference type="InterPro" id="IPR035965">
    <property type="entry name" value="PAS-like_dom_sf"/>
</dbReference>
<dbReference type="PANTHER" id="PTHR43065:SF42">
    <property type="entry name" value="TWO-COMPONENT SENSOR PPRA"/>
    <property type="match status" value="1"/>
</dbReference>
<feature type="domain" description="PAC" evidence="14">
    <location>
        <begin position="411"/>
        <end position="463"/>
    </location>
</feature>
<organism evidence="15">
    <name type="scientific">Caldilinea aerophila</name>
    <dbReference type="NCBI Taxonomy" id="133453"/>
    <lineage>
        <taxon>Bacteria</taxon>
        <taxon>Bacillati</taxon>
        <taxon>Chloroflexota</taxon>
        <taxon>Caldilineae</taxon>
        <taxon>Caldilineales</taxon>
        <taxon>Caldilineaceae</taxon>
        <taxon>Caldilinea</taxon>
    </lineage>
</organism>
<dbReference type="Gene3D" id="3.30.450.20">
    <property type="entry name" value="PAS domain"/>
    <property type="match status" value="2"/>
</dbReference>
<dbReference type="InterPro" id="IPR013767">
    <property type="entry name" value="PAS_fold"/>
</dbReference>
<dbReference type="InterPro" id="IPR003018">
    <property type="entry name" value="GAF"/>
</dbReference>
<dbReference type="InterPro" id="IPR011006">
    <property type="entry name" value="CheY-like_superfamily"/>
</dbReference>
<dbReference type="PROSITE" id="PS50109">
    <property type="entry name" value="HIS_KIN"/>
    <property type="match status" value="1"/>
</dbReference>
<sequence>MTSPKQLHWPTLIIGFLLFALIMTTLIIYRNQEEVLRKQVENELTYINQFKVEQITEWRQEQLREGAEMMDRPLLYSRLAAWFTTSQPDDLPMLLAEFNGLRQHDLYDDIMLVDPSGRIRLSLSGTEGVIYPGNALETALRTRRPALSDLYMDAQRTAPHISICVPIIDETQTPLGALILVVNARRTLFSILQSPFIARKTLETKLVRREREGVLFLNDLRFQPNAALTLHLPLTRTDDPAVMAVQGIQGLVRGRDYRGTEVLASIQPVPDSVWFLVTKIDASEAFAEINLRDGMLSLLALSAIGMLALLVWQRQRHRYLEKLYEAEKAQHASDLRYRITLQSIGDAVIATDATGKVTLLNPVAEALTGWSNEEAQSRPLEEIFQIVNEETLQPAENPVARVLREGRVIGLANHTLLIDRHGQRRPIADAAAPIRDEDGNIQGVVLVFRDQSAERAAQRALAESEARLRGLISAIPDLIFRLDRNYRFLDCWVNDENNLLVPREQFLGKTTFEVLPKEVAEGGARALDRALATGVMQIYEYSLDTPDGVGWYEQRIAPISADELIAITRDVTERKRYEQITRLRLTLLEFAAEHSYRELLAKALEELCALTSSSCGLFLTVEAERRTLSLQAWFPSTLYQPAAPRQQALRYPIDQASVWAQVLAARTSLIHDDLASLGGGERGSAGEQIVLERSLIAPIVRQEKVVALLSVCNKSAPYMRTDALMVEEVADMVWEIAERKRAEESERTLQERLARAQKLEAVGQLAGGVAHDFNNMLAVILMRCELALQKLDPSSPLHRHLTEIHKTAQRSADLTRQLLGFARKQIVMPRVLDLNAEIAASLAMVRSLVGEAIKVDWLPGENLWPVKLDPSQLNQVLVNLCVNARDAINGVGKIVIRTENSALDALLTDPSFDFTPGEYVLLTISDDGCGMSREVLSHLFEPFFTTKELGKGTGLGLATVYGIVRQNGGYIQVYSEVGVGTTFKIYFPRHRETPASPESPISVVPRGSEEAILLVEDEQAVLEMIAESLRKLGYTVLTAATPSEALQLAAAHPQPIDLLITDVIMPEMNGRQLAAEIALHHPQIRRLFISGYPVDFITHRAVLDEREQILLKPFSLHQLAEAVHRALSLPLQ</sequence>
<keyword evidence="6" id="KW-0418">Kinase</keyword>
<keyword evidence="10" id="KW-0812">Transmembrane</keyword>
<dbReference type="InterPro" id="IPR000700">
    <property type="entry name" value="PAS-assoc_C"/>
</dbReference>
<keyword evidence="3 9" id="KW-0597">Phosphoprotein</keyword>
<evidence type="ECO:0000259" key="12">
    <source>
        <dbReference type="PROSITE" id="PS50110"/>
    </source>
</evidence>
<accession>A0A7C1FS93</accession>
<dbReference type="Pfam" id="PF00072">
    <property type="entry name" value="Response_reg"/>
    <property type="match status" value="1"/>
</dbReference>
<dbReference type="Gene3D" id="3.30.565.10">
    <property type="entry name" value="Histidine kinase-like ATPase, C-terminal domain"/>
    <property type="match status" value="1"/>
</dbReference>
<dbReference type="GO" id="GO:0005524">
    <property type="term" value="F:ATP binding"/>
    <property type="evidence" value="ECO:0007669"/>
    <property type="project" value="UniProtKB-KW"/>
</dbReference>
<dbReference type="PROSITE" id="PS50113">
    <property type="entry name" value="PAC"/>
    <property type="match status" value="1"/>
</dbReference>
<gene>
    <name evidence="15" type="ORF">ENQ20_20195</name>
</gene>
<dbReference type="Gene3D" id="3.30.450.40">
    <property type="match status" value="1"/>
</dbReference>
<evidence type="ECO:0000259" key="14">
    <source>
        <dbReference type="PROSITE" id="PS50113"/>
    </source>
</evidence>
<proteinExistence type="predicted"/>
<dbReference type="Gene3D" id="1.10.287.130">
    <property type="match status" value="1"/>
</dbReference>
<dbReference type="Gene3D" id="3.40.50.2300">
    <property type="match status" value="1"/>
</dbReference>
<keyword evidence="4" id="KW-0808">Transferase</keyword>
<dbReference type="InterPro" id="IPR005467">
    <property type="entry name" value="His_kinase_dom"/>
</dbReference>
<dbReference type="GO" id="GO:0000155">
    <property type="term" value="F:phosphorelay sensor kinase activity"/>
    <property type="evidence" value="ECO:0007669"/>
    <property type="project" value="InterPro"/>
</dbReference>
<evidence type="ECO:0000256" key="7">
    <source>
        <dbReference type="ARBA" id="ARBA00022840"/>
    </source>
</evidence>
<dbReference type="InterPro" id="IPR004358">
    <property type="entry name" value="Sig_transdc_His_kin-like_C"/>
</dbReference>
<dbReference type="NCBIfam" id="TIGR00229">
    <property type="entry name" value="sensory_box"/>
    <property type="match status" value="1"/>
</dbReference>
<evidence type="ECO:0000256" key="9">
    <source>
        <dbReference type="PROSITE-ProRule" id="PRU00169"/>
    </source>
</evidence>
<feature type="domain" description="Response regulatory" evidence="12">
    <location>
        <begin position="1011"/>
        <end position="1127"/>
    </location>
</feature>
<evidence type="ECO:0000256" key="8">
    <source>
        <dbReference type="ARBA" id="ARBA00023012"/>
    </source>
</evidence>
<feature type="domain" description="Histidine kinase" evidence="11">
    <location>
        <begin position="768"/>
        <end position="991"/>
    </location>
</feature>
<feature type="domain" description="PAS" evidence="13">
    <location>
        <begin position="333"/>
        <end position="406"/>
    </location>
</feature>
<evidence type="ECO:0000259" key="11">
    <source>
        <dbReference type="PROSITE" id="PS50109"/>
    </source>
</evidence>
<feature type="modified residue" description="4-aspartylphosphate" evidence="9">
    <location>
        <position position="1062"/>
    </location>
</feature>
<dbReference type="PROSITE" id="PS50112">
    <property type="entry name" value="PAS"/>
    <property type="match status" value="1"/>
</dbReference>
<dbReference type="SUPFAM" id="SSF55874">
    <property type="entry name" value="ATPase domain of HSP90 chaperone/DNA topoisomerase II/histidine kinase"/>
    <property type="match status" value="1"/>
</dbReference>
<evidence type="ECO:0000259" key="13">
    <source>
        <dbReference type="PROSITE" id="PS50112"/>
    </source>
</evidence>
<dbReference type="SUPFAM" id="SSF47384">
    <property type="entry name" value="Homodimeric domain of signal transducing histidine kinase"/>
    <property type="match status" value="1"/>
</dbReference>
<dbReference type="Pfam" id="PF02518">
    <property type="entry name" value="HATPase_c"/>
    <property type="match status" value="1"/>
</dbReference>
<evidence type="ECO:0000256" key="1">
    <source>
        <dbReference type="ARBA" id="ARBA00000085"/>
    </source>
</evidence>
<dbReference type="EMBL" id="DSMG01000202">
    <property type="protein sequence ID" value="HDX33778.1"/>
    <property type="molecule type" value="Genomic_DNA"/>
</dbReference>
<keyword evidence="10" id="KW-0472">Membrane</keyword>
<dbReference type="CDD" id="cd00082">
    <property type="entry name" value="HisKA"/>
    <property type="match status" value="1"/>
</dbReference>
<evidence type="ECO:0000256" key="2">
    <source>
        <dbReference type="ARBA" id="ARBA00012438"/>
    </source>
</evidence>
<keyword evidence="7" id="KW-0067">ATP-binding</keyword>
<dbReference type="Pfam" id="PF00512">
    <property type="entry name" value="HisKA"/>
    <property type="match status" value="1"/>
</dbReference>
<dbReference type="PANTHER" id="PTHR43065">
    <property type="entry name" value="SENSOR HISTIDINE KINASE"/>
    <property type="match status" value="1"/>
</dbReference>
<evidence type="ECO:0000256" key="10">
    <source>
        <dbReference type="SAM" id="Phobius"/>
    </source>
</evidence>